<feature type="region of interest" description="Disordered" evidence="1">
    <location>
        <begin position="430"/>
        <end position="474"/>
    </location>
</feature>
<accession>A0A9W6N694</accession>
<dbReference type="AlphaFoldDB" id="A0A9W6N694"/>
<dbReference type="EMBL" id="BSFL01000001">
    <property type="protein sequence ID" value="GLK79091.1"/>
    <property type="molecule type" value="Genomic_DNA"/>
</dbReference>
<comment type="caution">
    <text evidence="2">The sequence shown here is derived from an EMBL/GenBank/DDBJ whole genome shotgun (WGS) entry which is preliminary data.</text>
</comment>
<organism evidence="2 3">
    <name type="scientific">Methylopila turkensis</name>
    <dbReference type="NCBI Taxonomy" id="1437816"/>
    <lineage>
        <taxon>Bacteria</taxon>
        <taxon>Pseudomonadati</taxon>
        <taxon>Pseudomonadota</taxon>
        <taxon>Alphaproteobacteria</taxon>
        <taxon>Hyphomicrobiales</taxon>
        <taxon>Methylopilaceae</taxon>
        <taxon>Methylopila</taxon>
    </lineage>
</organism>
<evidence type="ECO:0000313" key="2">
    <source>
        <dbReference type="EMBL" id="GLK79091.1"/>
    </source>
</evidence>
<evidence type="ECO:0000313" key="3">
    <source>
        <dbReference type="Proteomes" id="UP001143309"/>
    </source>
</evidence>
<feature type="compositionally biased region" description="Basic residues" evidence="1">
    <location>
        <begin position="434"/>
        <end position="454"/>
    </location>
</feature>
<reference evidence="2" key="2">
    <citation type="submission" date="2023-01" db="EMBL/GenBank/DDBJ databases">
        <authorList>
            <person name="Sun Q."/>
            <person name="Evtushenko L."/>
        </authorList>
    </citation>
    <scope>NUCLEOTIDE SEQUENCE</scope>
    <source>
        <strain evidence="2">VKM B-2748</strain>
    </source>
</reference>
<reference evidence="2" key="1">
    <citation type="journal article" date="2014" name="Int. J. Syst. Evol. Microbiol.">
        <title>Complete genome sequence of Corynebacterium casei LMG S-19264T (=DSM 44701T), isolated from a smear-ripened cheese.</title>
        <authorList>
            <consortium name="US DOE Joint Genome Institute (JGI-PGF)"/>
            <person name="Walter F."/>
            <person name="Albersmeier A."/>
            <person name="Kalinowski J."/>
            <person name="Ruckert C."/>
        </authorList>
    </citation>
    <scope>NUCLEOTIDE SEQUENCE</scope>
    <source>
        <strain evidence="2">VKM B-2748</strain>
    </source>
</reference>
<keyword evidence="3" id="KW-1185">Reference proteome</keyword>
<evidence type="ECO:0000256" key="1">
    <source>
        <dbReference type="SAM" id="MobiDB-lite"/>
    </source>
</evidence>
<sequence length="474" mass="52562">MHQQLAYNDVHHHDHDLRSGPRFLADVSSRPSHVRLAASKGQTHAPVDGHEPASTRPSSKPRSDRCVNSGRVISRRRDAAHALDYQTFAQGRLSARHGVGVVYKGKTFSSSFHPEAENDNEKAADDLLEDLLTDGDASAAPTSVSSFPHWSTRWIGHPTTHRTCAAERDLSANMRLDAAFYAALEAGQVYAFTLHLNDANEAKARAVDDAADWIYRRICLRLGKIQKLMLFAMAVEDRTSDKKRSLAFDLERDFDRKKKALAKLFMRDDRRVHVHGFIVIADHEMKDVKKALKLAGGVGFGRGRQLMVKPVYSVGWASYMMKHAHLSNPKFLPRIAGTSWAPRFKGEPMKMSGPLRSLAKAHYEAFRAHQKARVAGTPRASRPTRKPRFRWPTDVRAMLGSTTLTPLSPPASVLEALAAHLDRAAARPSAAPRCARRAAARHGRRVVSRPRSVARRSDPVAGARRAEPPVLLAA</sequence>
<feature type="compositionally biased region" description="Basic and acidic residues" evidence="1">
    <location>
        <begin position="9"/>
        <end position="19"/>
    </location>
</feature>
<feature type="region of interest" description="Disordered" evidence="1">
    <location>
        <begin position="1"/>
        <end position="73"/>
    </location>
</feature>
<dbReference type="Proteomes" id="UP001143309">
    <property type="component" value="Unassembled WGS sequence"/>
</dbReference>
<gene>
    <name evidence="2" type="ORF">GCM10008174_08320</name>
</gene>
<dbReference type="RefSeq" id="WP_271199577.1">
    <property type="nucleotide sequence ID" value="NZ_BSFL01000001.1"/>
</dbReference>
<protein>
    <submittedName>
        <fullName evidence="2">Uncharacterized protein</fullName>
    </submittedName>
</protein>
<name>A0A9W6N694_9HYPH</name>
<proteinExistence type="predicted"/>